<dbReference type="Proteomes" id="UP000320231">
    <property type="component" value="Chromosome"/>
</dbReference>
<dbReference type="PROSITE" id="PS50943">
    <property type="entry name" value="HTH_CROC1"/>
    <property type="match status" value="1"/>
</dbReference>
<dbReference type="KEGG" id="hsr:HSBAA_31020"/>
<proteinExistence type="predicted"/>
<organism evidence="2 3">
    <name type="scientific">Vreelandella sulfidaeris</name>
    <dbReference type="NCBI Taxonomy" id="115553"/>
    <lineage>
        <taxon>Bacteria</taxon>
        <taxon>Pseudomonadati</taxon>
        <taxon>Pseudomonadota</taxon>
        <taxon>Gammaproteobacteria</taxon>
        <taxon>Oceanospirillales</taxon>
        <taxon>Halomonadaceae</taxon>
        <taxon>Vreelandella</taxon>
    </lineage>
</organism>
<dbReference type="InterPro" id="IPR001387">
    <property type="entry name" value="Cro/C1-type_HTH"/>
</dbReference>
<evidence type="ECO:0000313" key="3">
    <source>
        <dbReference type="Proteomes" id="UP000320231"/>
    </source>
</evidence>
<dbReference type="InterPro" id="IPR010982">
    <property type="entry name" value="Lambda_DNA-bd_dom_sf"/>
</dbReference>
<feature type="domain" description="HTH cro/C1-type" evidence="1">
    <location>
        <begin position="11"/>
        <end position="66"/>
    </location>
</feature>
<name>A0A455U6Q6_9GAMM</name>
<dbReference type="SUPFAM" id="SSF47413">
    <property type="entry name" value="lambda repressor-like DNA-binding domains"/>
    <property type="match status" value="1"/>
</dbReference>
<evidence type="ECO:0000259" key="1">
    <source>
        <dbReference type="PROSITE" id="PS50943"/>
    </source>
</evidence>
<evidence type="ECO:0000313" key="2">
    <source>
        <dbReference type="EMBL" id="BBI61796.1"/>
    </source>
</evidence>
<protein>
    <recommendedName>
        <fullName evidence="1">HTH cro/C1-type domain-containing protein</fullName>
    </recommendedName>
</protein>
<dbReference type="CDD" id="cd00093">
    <property type="entry name" value="HTH_XRE"/>
    <property type="match status" value="1"/>
</dbReference>
<dbReference type="AlphaFoldDB" id="A0A455U6Q6"/>
<dbReference type="Pfam" id="PF01381">
    <property type="entry name" value="HTH_3"/>
    <property type="match status" value="1"/>
</dbReference>
<dbReference type="Gene3D" id="1.10.260.40">
    <property type="entry name" value="lambda repressor-like DNA-binding domains"/>
    <property type="match status" value="1"/>
</dbReference>
<gene>
    <name evidence="2" type="ORF">HSBAA_31020</name>
</gene>
<dbReference type="GO" id="GO:0003677">
    <property type="term" value="F:DNA binding"/>
    <property type="evidence" value="ECO:0007669"/>
    <property type="project" value="InterPro"/>
</dbReference>
<accession>A0A455U6Q6</accession>
<dbReference type="EMBL" id="AP019514">
    <property type="protein sequence ID" value="BBI61796.1"/>
    <property type="molecule type" value="Genomic_DNA"/>
</dbReference>
<reference evidence="2 3" key="1">
    <citation type="journal article" date="2019" name="Microbiol. Resour. Announc.">
        <title>Complete Genome Sequence of Halomonas sulfidaeris Strain Esulfide1 Isolated from a Metal Sulfide Rock at a Depth of 2,200 Meters, Obtained Using Nanopore Sequencing.</title>
        <authorList>
            <person name="Saito M."/>
            <person name="Nishigata A."/>
            <person name="Galipon J."/>
            <person name="Arakawa K."/>
        </authorList>
    </citation>
    <scope>NUCLEOTIDE SEQUENCE [LARGE SCALE GENOMIC DNA]</scope>
    <source>
        <strain evidence="2 3">ATCC BAA-803</strain>
    </source>
</reference>
<sequence length="135" mass="15239">MAARKKIEEFITERQLDLGLTNQDIATGIGYANQNVISMIKKGRTKLPIDKVEKLARVLSVDESKLMRMALNEYMPDTLKVIERCLGATVTKNELALLEIWRDATNHEDPSIPEHKIRGLRAGFVQTMADQSVTE</sequence>